<feature type="domain" description="Methyltransferase" evidence="1">
    <location>
        <begin position="36"/>
        <end position="133"/>
    </location>
</feature>
<dbReference type="AlphaFoldDB" id="A0A3A4KEX1"/>
<dbReference type="InterPro" id="IPR029063">
    <property type="entry name" value="SAM-dependent_MTases_sf"/>
</dbReference>
<keyword evidence="2" id="KW-0808">Transferase</keyword>
<dbReference type="GO" id="GO:0016274">
    <property type="term" value="F:protein-arginine N-methyltransferase activity"/>
    <property type="evidence" value="ECO:0007669"/>
    <property type="project" value="InterPro"/>
</dbReference>
<dbReference type="PROSITE" id="PS51678">
    <property type="entry name" value="SAM_MT_PRMT"/>
    <property type="match status" value="1"/>
</dbReference>
<accession>A0A3A4KEX1</accession>
<reference evidence="2 3" key="1">
    <citation type="submission" date="2018-09" db="EMBL/GenBank/DDBJ databases">
        <title>YIM PH21274 draft genome.</title>
        <authorList>
            <person name="Miao C."/>
        </authorList>
    </citation>
    <scope>NUCLEOTIDE SEQUENCE [LARGE SCALE GENOMIC DNA]</scope>
    <source>
        <strain evidence="2 3">YIM PH 21724</strain>
    </source>
</reference>
<dbReference type="SUPFAM" id="SSF53335">
    <property type="entry name" value="S-adenosyl-L-methionine-dependent methyltransferases"/>
    <property type="match status" value="1"/>
</dbReference>
<name>A0A3A4KEX1_9NOCA</name>
<dbReference type="InterPro" id="IPR025799">
    <property type="entry name" value="Arg_MeTrfase"/>
</dbReference>
<keyword evidence="3" id="KW-1185">Reference proteome</keyword>
<dbReference type="PANTHER" id="PTHR11006">
    <property type="entry name" value="PROTEIN ARGININE N-METHYLTRANSFERASE"/>
    <property type="match status" value="1"/>
</dbReference>
<dbReference type="GO" id="GO:0042054">
    <property type="term" value="F:histone methyltransferase activity"/>
    <property type="evidence" value="ECO:0007669"/>
    <property type="project" value="TreeGrafter"/>
</dbReference>
<dbReference type="InterPro" id="IPR041698">
    <property type="entry name" value="Methyltransf_25"/>
</dbReference>
<evidence type="ECO:0000313" key="2">
    <source>
        <dbReference type="EMBL" id="RJO72506.1"/>
    </source>
</evidence>
<sequence length="283" mass="31328">MDQRLLLMHQVMLADRPRMDAYDRALARAVRPGAIVADIGAGTLALSLLALKHGAAHVYSIEADPQMAAVAERLIADNDLKERITLVQGDARAVRLPRRVDVVVSEMMGNLGPEEDMVRVLEGFARKNLRPGGQVIPRRLHTMLAAVEFDDEGWGIWGDFHGFRLDAVQDFAEPRAHLHFFQRAPRLLSAPEPLADRMHLPIAESGNLQAILGYFTAELTDEIALSNFPSYPGCNWAVWVWPLRHTMVAAGADVRVAVRRPAGAAAREVTQWRLDCAIAEARP</sequence>
<dbReference type="Proteomes" id="UP000266677">
    <property type="component" value="Unassembled WGS sequence"/>
</dbReference>
<dbReference type="GO" id="GO:0032259">
    <property type="term" value="P:methylation"/>
    <property type="evidence" value="ECO:0007669"/>
    <property type="project" value="UniProtKB-KW"/>
</dbReference>
<comment type="caution">
    <text evidence="2">The sequence shown here is derived from an EMBL/GenBank/DDBJ whole genome shotgun (WGS) entry which is preliminary data.</text>
</comment>
<keyword evidence="2" id="KW-0489">Methyltransferase</keyword>
<dbReference type="Pfam" id="PF13649">
    <property type="entry name" value="Methyltransf_25"/>
    <property type="match status" value="1"/>
</dbReference>
<protein>
    <submittedName>
        <fullName evidence="2">Methyltransferase domain-containing protein</fullName>
    </submittedName>
</protein>
<dbReference type="RefSeq" id="WP_120043032.1">
    <property type="nucleotide sequence ID" value="NZ_QZFU01000028.1"/>
</dbReference>
<dbReference type="Gene3D" id="3.40.50.150">
    <property type="entry name" value="Vaccinia Virus protein VP39"/>
    <property type="match status" value="1"/>
</dbReference>
<dbReference type="CDD" id="cd02440">
    <property type="entry name" value="AdoMet_MTases"/>
    <property type="match status" value="1"/>
</dbReference>
<proteinExistence type="predicted"/>
<dbReference type="OrthoDB" id="4772897at2"/>
<gene>
    <name evidence="2" type="ORF">D5S18_22255</name>
</gene>
<evidence type="ECO:0000259" key="1">
    <source>
        <dbReference type="Pfam" id="PF13649"/>
    </source>
</evidence>
<organism evidence="2 3">
    <name type="scientific">Nocardia panacis</name>
    <dbReference type="NCBI Taxonomy" id="2340916"/>
    <lineage>
        <taxon>Bacteria</taxon>
        <taxon>Bacillati</taxon>
        <taxon>Actinomycetota</taxon>
        <taxon>Actinomycetes</taxon>
        <taxon>Mycobacteriales</taxon>
        <taxon>Nocardiaceae</taxon>
        <taxon>Nocardia</taxon>
    </lineage>
</organism>
<dbReference type="EMBL" id="QZFU01000028">
    <property type="protein sequence ID" value="RJO72506.1"/>
    <property type="molecule type" value="Genomic_DNA"/>
</dbReference>
<evidence type="ECO:0000313" key="3">
    <source>
        <dbReference type="Proteomes" id="UP000266677"/>
    </source>
</evidence>
<dbReference type="PANTHER" id="PTHR11006:SF4">
    <property type="entry name" value="PROTEIN ARGININE N-METHYLTRANSFERASE 7"/>
    <property type="match status" value="1"/>
</dbReference>